<evidence type="ECO:0000256" key="2">
    <source>
        <dbReference type="SAM" id="Phobius"/>
    </source>
</evidence>
<reference evidence="4" key="1">
    <citation type="journal article" date="2019" name="Int. J. Syst. Evol. Microbiol.">
        <title>The Global Catalogue of Microorganisms (GCM) 10K type strain sequencing project: providing services to taxonomists for standard genome sequencing and annotation.</title>
        <authorList>
            <consortium name="The Broad Institute Genomics Platform"/>
            <consortium name="The Broad Institute Genome Sequencing Center for Infectious Disease"/>
            <person name="Wu L."/>
            <person name="Ma J."/>
        </authorList>
    </citation>
    <scope>NUCLEOTIDE SEQUENCE [LARGE SCALE GENOMIC DNA]</scope>
    <source>
        <strain evidence="4">JCM 17111</strain>
    </source>
</reference>
<dbReference type="InterPro" id="IPR007813">
    <property type="entry name" value="PilN"/>
</dbReference>
<keyword evidence="2" id="KW-1133">Transmembrane helix</keyword>
<evidence type="ECO:0000313" key="3">
    <source>
        <dbReference type="EMBL" id="GAA3553788.1"/>
    </source>
</evidence>
<evidence type="ECO:0000256" key="1">
    <source>
        <dbReference type="SAM" id="Coils"/>
    </source>
</evidence>
<protein>
    <submittedName>
        <fullName evidence="3">General secretion pathway protein</fullName>
    </submittedName>
</protein>
<organism evidence="3 4">
    <name type="scientific">Snuella lapsa</name>
    <dbReference type="NCBI Taxonomy" id="870481"/>
    <lineage>
        <taxon>Bacteria</taxon>
        <taxon>Pseudomonadati</taxon>
        <taxon>Bacteroidota</taxon>
        <taxon>Flavobacteriia</taxon>
        <taxon>Flavobacteriales</taxon>
        <taxon>Flavobacteriaceae</taxon>
        <taxon>Snuella</taxon>
    </lineage>
</organism>
<evidence type="ECO:0000313" key="4">
    <source>
        <dbReference type="Proteomes" id="UP001500954"/>
    </source>
</evidence>
<keyword evidence="2" id="KW-0472">Membrane</keyword>
<feature type="coiled-coil region" evidence="1">
    <location>
        <begin position="268"/>
        <end position="295"/>
    </location>
</feature>
<sequence>MVSQFKSYLTFGNRFCGVEHTVQNGKDVIFATLLKKSKKVIDVSDTFKETSLEILATKLPKKQHIFLTINNDNVLTKRLESTQTDAGKLAYGAFPNINLEDFYYEVISYGIVHFVSICRKAYIETLLETYKAQGLPVINISVGNLIVSGLCNFINTESITTSNAHIAVEESVISAIDKVASPETIDYYINGLQINSNHLLSLAGALDLVLQHGISVTNAGALQQSLNNNYKYTRFYTLFLKFAAIFILGLLLINFFIFNHYFNSVNALQQTSQVNEVAKQKVLELNEQISKSEKMVDDMLKSSESKSAFYLNAIIQGLPSTILLSGFNYQPILKRIKKDQLIEVDRHTIVISGISNDSSTFSKWMTNLESFNWVDKVNIANYEDVSESVSDFSIKLDITNDQQN</sequence>
<dbReference type="EMBL" id="BAABCY010000007">
    <property type="protein sequence ID" value="GAA3553788.1"/>
    <property type="molecule type" value="Genomic_DNA"/>
</dbReference>
<name>A0ABP6WP70_9FLAO</name>
<dbReference type="Pfam" id="PF05137">
    <property type="entry name" value="PilN"/>
    <property type="match status" value="1"/>
</dbReference>
<dbReference type="Proteomes" id="UP001500954">
    <property type="component" value="Unassembled WGS sequence"/>
</dbReference>
<keyword evidence="1" id="KW-0175">Coiled coil</keyword>
<comment type="caution">
    <text evidence="3">The sequence shown here is derived from an EMBL/GenBank/DDBJ whole genome shotgun (WGS) entry which is preliminary data.</text>
</comment>
<proteinExistence type="predicted"/>
<keyword evidence="2" id="KW-0812">Transmembrane</keyword>
<accession>A0ABP6WP70</accession>
<keyword evidence="4" id="KW-1185">Reference proteome</keyword>
<feature type="transmembrane region" description="Helical" evidence="2">
    <location>
        <begin position="238"/>
        <end position="258"/>
    </location>
</feature>
<gene>
    <name evidence="3" type="ORF">GCM10022395_01650</name>
</gene>
<dbReference type="RefSeq" id="WP_345003809.1">
    <property type="nucleotide sequence ID" value="NZ_BAABCY010000007.1"/>
</dbReference>
<feature type="transmembrane region" description="Helical" evidence="2">
    <location>
        <begin position="309"/>
        <end position="329"/>
    </location>
</feature>